<dbReference type="PANTHER" id="PTHR23098:SF23">
    <property type="entry name" value="MYB-RELATED TRANSCRIPTION FACTOR, PARTNER OF PROFILIN-LIKE ISOFORM X2-RELATED"/>
    <property type="match status" value="1"/>
</dbReference>
<name>A0AAV9R9P2_9TELE</name>
<organism evidence="3 4">
    <name type="scientific">Crenichthys baileyi</name>
    <name type="common">White River springfish</name>
    <dbReference type="NCBI Taxonomy" id="28760"/>
    <lineage>
        <taxon>Eukaryota</taxon>
        <taxon>Metazoa</taxon>
        <taxon>Chordata</taxon>
        <taxon>Craniata</taxon>
        <taxon>Vertebrata</taxon>
        <taxon>Euteleostomi</taxon>
        <taxon>Actinopterygii</taxon>
        <taxon>Neopterygii</taxon>
        <taxon>Teleostei</taxon>
        <taxon>Neoteleostei</taxon>
        <taxon>Acanthomorphata</taxon>
        <taxon>Ovalentaria</taxon>
        <taxon>Atherinomorphae</taxon>
        <taxon>Cyprinodontiformes</taxon>
        <taxon>Goodeidae</taxon>
        <taxon>Crenichthys</taxon>
    </lineage>
</organism>
<gene>
    <name evidence="3" type="ORF">CRENBAI_008911</name>
</gene>
<dbReference type="Proteomes" id="UP001311232">
    <property type="component" value="Unassembled WGS sequence"/>
</dbReference>
<dbReference type="Pfam" id="PF13873">
    <property type="entry name" value="Myb_DNA-bind_5"/>
    <property type="match status" value="1"/>
</dbReference>
<dbReference type="PANTHER" id="PTHR23098">
    <property type="entry name" value="AGAP001331-PA-RELATED"/>
    <property type="match status" value="1"/>
</dbReference>
<evidence type="ECO:0000313" key="3">
    <source>
        <dbReference type="EMBL" id="KAK5604825.1"/>
    </source>
</evidence>
<sequence>MSSVDSEFVHLEVSACTSAIRSVHEDAVSERDSHCKKRSSYFTALEQRVLLQAYEDHAHIFRKKSNKAAAAKAREAAWKNIAARVNACNSSGEKRTWIQLKMKYKNMIQKANRKRAEARRTDGELLIPPLTEAEGLAISQSSPKPVSEVISEDASPEPGTIQDAITDGVVYVVEPPATTAEEKLANEEDVLRVATRKDAEIHTERKVGQHQDGVPSASTAQLHTLPVNELYKHHLLKTIEKMDKEMMYLDRQIRKADLEILLLERQIRE</sequence>
<reference evidence="3 4" key="1">
    <citation type="submission" date="2021-06" db="EMBL/GenBank/DDBJ databases">
        <authorList>
            <person name="Palmer J.M."/>
        </authorList>
    </citation>
    <scope>NUCLEOTIDE SEQUENCE [LARGE SCALE GENOMIC DNA]</scope>
    <source>
        <strain evidence="3 4">MEX-2019</strain>
        <tissue evidence="3">Muscle</tissue>
    </source>
</reference>
<evidence type="ECO:0000259" key="2">
    <source>
        <dbReference type="Pfam" id="PF13873"/>
    </source>
</evidence>
<feature type="region of interest" description="Disordered" evidence="1">
    <location>
        <begin position="138"/>
        <end position="161"/>
    </location>
</feature>
<evidence type="ECO:0000313" key="4">
    <source>
        <dbReference type="Proteomes" id="UP001311232"/>
    </source>
</evidence>
<accession>A0AAV9R9P2</accession>
<protein>
    <recommendedName>
        <fullName evidence="2">Myb/SANT-like DNA-binding domain-containing protein</fullName>
    </recommendedName>
</protein>
<dbReference type="GO" id="GO:0005634">
    <property type="term" value="C:nucleus"/>
    <property type="evidence" value="ECO:0007669"/>
    <property type="project" value="TreeGrafter"/>
</dbReference>
<keyword evidence="4" id="KW-1185">Reference proteome</keyword>
<proteinExistence type="predicted"/>
<evidence type="ECO:0000256" key="1">
    <source>
        <dbReference type="SAM" id="MobiDB-lite"/>
    </source>
</evidence>
<dbReference type="AlphaFoldDB" id="A0AAV9R9P2"/>
<dbReference type="InterPro" id="IPR028002">
    <property type="entry name" value="Myb_DNA-bind_5"/>
</dbReference>
<dbReference type="EMBL" id="JAHHUM010002323">
    <property type="protein sequence ID" value="KAK5604825.1"/>
    <property type="molecule type" value="Genomic_DNA"/>
</dbReference>
<comment type="caution">
    <text evidence="3">The sequence shown here is derived from an EMBL/GenBank/DDBJ whole genome shotgun (WGS) entry which is preliminary data.</text>
</comment>
<feature type="domain" description="Myb/SANT-like DNA-binding" evidence="2">
    <location>
        <begin position="38"/>
        <end position="116"/>
    </location>
</feature>